<name>A0A6B3NGL3_9CYAN</name>
<dbReference type="GO" id="GO:0004519">
    <property type="term" value="F:endonuclease activity"/>
    <property type="evidence" value="ECO:0007669"/>
    <property type="project" value="UniProtKB-KW"/>
</dbReference>
<organism evidence="2">
    <name type="scientific">Symploca sp. SIO1C4</name>
    <dbReference type="NCBI Taxonomy" id="2607765"/>
    <lineage>
        <taxon>Bacteria</taxon>
        <taxon>Bacillati</taxon>
        <taxon>Cyanobacteriota</taxon>
        <taxon>Cyanophyceae</taxon>
        <taxon>Coleofasciculales</taxon>
        <taxon>Coleofasciculaceae</taxon>
        <taxon>Symploca</taxon>
    </lineage>
</organism>
<proteinExistence type="predicted"/>
<dbReference type="AlphaFoldDB" id="A0A6B3NGL3"/>
<evidence type="ECO:0000259" key="1">
    <source>
        <dbReference type="Pfam" id="PF01844"/>
    </source>
</evidence>
<feature type="domain" description="HNH" evidence="1">
    <location>
        <begin position="6"/>
        <end position="40"/>
    </location>
</feature>
<dbReference type="EMBL" id="JAAHFQ010000646">
    <property type="protein sequence ID" value="NER30800.1"/>
    <property type="molecule type" value="Genomic_DNA"/>
</dbReference>
<feature type="non-terminal residue" evidence="2">
    <location>
        <position position="48"/>
    </location>
</feature>
<dbReference type="GO" id="GO:0003676">
    <property type="term" value="F:nucleic acid binding"/>
    <property type="evidence" value="ECO:0007669"/>
    <property type="project" value="InterPro"/>
</dbReference>
<reference evidence="2" key="1">
    <citation type="submission" date="2019-11" db="EMBL/GenBank/DDBJ databases">
        <title>Genomic insights into an expanded diversity of filamentous marine cyanobacteria reveals the extraordinary biosynthetic potential of Moorea and Okeania.</title>
        <authorList>
            <person name="Ferreira Leao T."/>
            <person name="Wang M."/>
            <person name="Moss N."/>
            <person name="Da Silva R."/>
            <person name="Sanders J."/>
            <person name="Nurk S."/>
            <person name="Gurevich A."/>
            <person name="Humphrey G."/>
            <person name="Reher R."/>
            <person name="Zhu Q."/>
            <person name="Belda-Ferre P."/>
            <person name="Glukhov E."/>
            <person name="Rex R."/>
            <person name="Dorrestein P.C."/>
            <person name="Knight R."/>
            <person name="Pevzner P."/>
            <person name="Gerwick W.H."/>
            <person name="Gerwick L."/>
        </authorList>
    </citation>
    <scope>NUCLEOTIDE SEQUENCE</scope>
    <source>
        <strain evidence="2">SIO1C4</strain>
    </source>
</reference>
<sequence length="48" mass="5483">MVTNGDYIETDHIIPKYLGGKNIKSNKQLLHRHCHDLKTAQDLIGTHD</sequence>
<dbReference type="Gene3D" id="1.10.30.50">
    <property type="match status" value="1"/>
</dbReference>
<dbReference type="GO" id="GO:0008270">
    <property type="term" value="F:zinc ion binding"/>
    <property type="evidence" value="ECO:0007669"/>
    <property type="project" value="InterPro"/>
</dbReference>
<keyword evidence="2" id="KW-0378">Hydrolase</keyword>
<keyword evidence="2" id="KW-0255">Endonuclease</keyword>
<accession>A0A6B3NGL3</accession>
<dbReference type="InterPro" id="IPR003615">
    <property type="entry name" value="HNH_nuc"/>
</dbReference>
<keyword evidence="2" id="KW-0540">Nuclease</keyword>
<dbReference type="Pfam" id="PF01844">
    <property type="entry name" value="HNH"/>
    <property type="match status" value="1"/>
</dbReference>
<evidence type="ECO:0000313" key="2">
    <source>
        <dbReference type="EMBL" id="NER30800.1"/>
    </source>
</evidence>
<protein>
    <submittedName>
        <fullName evidence="2">HNH endonuclease</fullName>
    </submittedName>
</protein>
<dbReference type="CDD" id="cd00085">
    <property type="entry name" value="HNHc"/>
    <property type="match status" value="1"/>
</dbReference>
<dbReference type="InterPro" id="IPR002711">
    <property type="entry name" value="HNH"/>
</dbReference>
<gene>
    <name evidence="2" type="ORF">F6J89_25075</name>
</gene>
<comment type="caution">
    <text evidence="2">The sequence shown here is derived from an EMBL/GenBank/DDBJ whole genome shotgun (WGS) entry which is preliminary data.</text>
</comment>